<feature type="transmembrane region" description="Helical" evidence="7">
    <location>
        <begin position="64"/>
        <end position="84"/>
    </location>
</feature>
<comment type="subcellular location">
    <subcellularLocation>
        <location evidence="1">Cell membrane</location>
        <topology evidence="1">Multi-pass membrane protein</topology>
    </subcellularLocation>
</comment>
<dbReference type="PANTHER" id="PTHR42718:SF46">
    <property type="entry name" value="BLR6921 PROTEIN"/>
    <property type="match status" value="1"/>
</dbReference>
<name>A0ABQ3IZL5_9PSEU</name>
<evidence type="ECO:0000256" key="4">
    <source>
        <dbReference type="ARBA" id="ARBA00022692"/>
    </source>
</evidence>
<feature type="transmembrane region" description="Helical" evidence="7">
    <location>
        <begin position="314"/>
        <end position="334"/>
    </location>
</feature>
<dbReference type="Proteomes" id="UP000605897">
    <property type="component" value="Unassembled WGS sequence"/>
</dbReference>
<feature type="transmembrane region" description="Helical" evidence="7">
    <location>
        <begin position="290"/>
        <end position="307"/>
    </location>
</feature>
<keyword evidence="3" id="KW-1003">Cell membrane</keyword>
<feature type="transmembrane region" description="Helical" evidence="7">
    <location>
        <begin position="255"/>
        <end position="278"/>
    </location>
</feature>
<dbReference type="EMBL" id="BNAU01000003">
    <property type="protein sequence ID" value="GHE98803.1"/>
    <property type="molecule type" value="Genomic_DNA"/>
</dbReference>
<protein>
    <submittedName>
        <fullName evidence="9">MFS transporter</fullName>
    </submittedName>
</protein>
<evidence type="ECO:0000256" key="2">
    <source>
        <dbReference type="ARBA" id="ARBA00022448"/>
    </source>
</evidence>
<keyword evidence="6 7" id="KW-0472">Membrane</keyword>
<dbReference type="Gene3D" id="1.20.1720.10">
    <property type="entry name" value="Multidrug resistance protein D"/>
    <property type="match status" value="1"/>
</dbReference>
<gene>
    <name evidence="9" type="ORF">GCM10017786_34680</name>
</gene>
<feature type="transmembrane region" description="Helical" evidence="7">
    <location>
        <begin position="424"/>
        <end position="444"/>
    </location>
</feature>
<feature type="transmembrane region" description="Helical" evidence="7">
    <location>
        <begin position="90"/>
        <end position="111"/>
    </location>
</feature>
<keyword evidence="10" id="KW-1185">Reference proteome</keyword>
<feature type="transmembrane region" description="Helical" evidence="7">
    <location>
        <begin position="152"/>
        <end position="175"/>
    </location>
</feature>
<evidence type="ECO:0000256" key="1">
    <source>
        <dbReference type="ARBA" id="ARBA00004651"/>
    </source>
</evidence>
<evidence type="ECO:0000256" key="7">
    <source>
        <dbReference type="SAM" id="Phobius"/>
    </source>
</evidence>
<keyword evidence="4 7" id="KW-0812">Transmembrane</keyword>
<comment type="caution">
    <text evidence="9">The sequence shown here is derived from an EMBL/GenBank/DDBJ whole genome shotgun (WGS) entry which is preliminary data.</text>
</comment>
<feature type="transmembrane region" description="Helical" evidence="7">
    <location>
        <begin position="123"/>
        <end position="146"/>
    </location>
</feature>
<keyword evidence="5 7" id="KW-1133">Transmembrane helix</keyword>
<feature type="transmembrane region" description="Helical" evidence="7">
    <location>
        <begin position="217"/>
        <end position="234"/>
    </location>
</feature>
<feature type="transmembrane region" description="Helical" evidence="7">
    <location>
        <begin position="346"/>
        <end position="367"/>
    </location>
</feature>
<dbReference type="InterPro" id="IPR036259">
    <property type="entry name" value="MFS_trans_sf"/>
</dbReference>
<evidence type="ECO:0000256" key="6">
    <source>
        <dbReference type="ARBA" id="ARBA00023136"/>
    </source>
</evidence>
<dbReference type="CDD" id="cd17321">
    <property type="entry name" value="MFS_MMR_MDR_like"/>
    <property type="match status" value="1"/>
</dbReference>
<evidence type="ECO:0000256" key="5">
    <source>
        <dbReference type="ARBA" id="ARBA00022989"/>
    </source>
</evidence>
<feature type="domain" description="Major facilitator superfamily (MFS) profile" evidence="8">
    <location>
        <begin position="1"/>
        <end position="448"/>
    </location>
</feature>
<dbReference type="PROSITE" id="PS50850">
    <property type="entry name" value="MFS"/>
    <property type="match status" value="1"/>
</dbReference>
<dbReference type="InterPro" id="IPR011701">
    <property type="entry name" value="MFS"/>
</dbReference>
<organism evidence="9 10">
    <name type="scientific">Amycolatopsis deserti</name>
    <dbReference type="NCBI Taxonomy" id="185696"/>
    <lineage>
        <taxon>Bacteria</taxon>
        <taxon>Bacillati</taxon>
        <taxon>Actinomycetota</taxon>
        <taxon>Actinomycetes</taxon>
        <taxon>Pseudonocardiales</taxon>
        <taxon>Pseudonocardiaceae</taxon>
        <taxon>Amycolatopsis</taxon>
    </lineage>
</organism>
<accession>A0ABQ3IZL5</accession>
<evidence type="ECO:0000256" key="3">
    <source>
        <dbReference type="ARBA" id="ARBA00022475"/>
    </source>
</evidence>
<feature type="transmembrane region" description="Helical" evidence="7">
    <location>
        <begin position="379"/>
        <end position="404"/>
    </location>
</feature>
<dbReference type="PANTHER" id="PTHR42718">
    <property type="entry name" value="MAJOR FACILITATOR SUPERFAMILY MULTIDRUG TRANSPORTER MFSC"/>
    <property type="match status" value="1"/>
</dbReference>
<feature type="transmembrane region" description="Helical" evidence="7">
    <location>
        <begin position="187"/>
        <end position="205"/>
    </location>
</feature>
<evidence type="ECO:0000259" key="8">
    <source>
        <dbReference type="PROSITE" id="PS50850"/>
    </source>
</evidence>
<reference evidence="10" key="1">
    <citation type="journal article" date="2019" name="Int. J. Syst. Evol. Microbiol.">
        <title>The Global Catalogue of Microorganisms (GCM) 10K type strain sequencing project: providing services to taxonomists for standard genome sequencing and annotation.</title>
        <authorList>
            <consortium name="The Broad Institute Genomics Platform"/>
            <consortium name="The Broad Institute Genome Sequencing Center for Infectious Disease"/>
            <person name="Wu L."/>
            <person name="Ma J."/>
        </authorList>
    </citation>
    <scope>NUCLEOTIDE SEQUENCE [LARGE SCALE GENOMIC DNA]</scope>
    <source>
        <strain evidence="10">CGMCC 4.7677</strain>
    </source>
</reference>
<evidence type="ECO:0000313" key="10">
    <source>
        <dbReference type="Proteomes" id="UP000605897"/>
    </source>
</evidence>
<dbReference type="InterPro" id="IPR020846">
    <property type="entry name" value="MFS_dom"/>
</dbReference>
<keyword evidence="2" id="KW-0813">Transport</keyword>
<evidence type="ECO:0000313" key="9">
    <source>
        <dbReference type="EMBL" id="GHE98803.1"/>
    </source>
</evidence>
<feature type="transmembrane region" description="Helical" evidence="7">
    <location>
        <begin position="32"/>
        <end position="52"/>
    </location>
</feature>
<dbReference type="SUPFAM" id="SSF103473">
    <property type="entry name" value="MFS general substrate transporter"/>
    <property type="match status" value="1"/>
</dbReference>
<sequence>MAACLAQAFIVMNNFSVVVILPQLQSELGLELADATWAINAYTLMFGGFVLLGGRAADLWDRKWVFVCGVSLFAAASLLCAAAPAPVVLLIARAVQGLGAALATPAGMALLTSEFPAGPARRAALATWIAVGAGAGSVGVLMGGLLAEVWPWQVVFLINAPFGAAVALLAACRLGANPGPARRRVDVRGAVVVTAGLLCLVYAVLEGRQVGWALPGTYVPGCVAVALLVCFPLLERRHPAPLVPLGLFRLKTLAAANAAMLALAGVPVVIIYLVTFYVQAVLRFDSLQTGLAFVPGTLAAALGSLASRRLMAVLGIRTVLLSSLTLVAVAVALLNRTGSGDYLTVILPSVTLMFFGTTCAAVSLQLLSVTEISRAEFGLGSGLIAATQQVGAALSLALLASLVVDAKVTEVGTDPAAELTRLHPAFWGVVVLAIVAFTLVAGILRTRSSDEA</sequence>
<dbReference type="Pfam" id="PF07690">
    <property type="entry name" value="MFS_1"/>
    <property type="match status" value="1"/>
</dbReference>
<dbReference type="Gene3D" id="1.20.1250.20">
    <property type="entry name" value="MFS general substrate transporter like domains"/>
    <property type="match status" value="1"/>
</dbReference>
<proteinExistence type="predicted"/>